<evidence type="ECO:0000313" key="3">
    <source>
        <dbReference type="Proteomes" id="UP001530400"/>
    </source>
</evidence>
<feature type="compositionally biased region" description="Basic and acidic residues" evidence="1">
    <location>
        <begin position="570"/>
        <end position="580"/>
    </location>
</feature>
<dbReference type="Proteomes" id="UP001530400">
    <property type="component" value="Unassembled WGS sequence"/>
</dbReference>
<comment type="caution">
    <text evidence="2">The sequence shown here is derived from an EMBL/GenBank/DDBJ whole genome shotgun (WGS) entry which is preliminary data.</text>
</comment>
<feature type="compositionally biased region" description="Polar residues" evidence="1">
    <location>
        <begin position="581"/>
        <end position="591"/>
    </location>
</feature>
<feature type="compositionally biased region" description="Polar residues" evidence="1">
    <location>
        <begin position="26"/>
        <end position="41"/>
    </location>
</feature>
<feature type="compositionally biased region" description="Low complexity" evidence="1">
    <location>
        <begin position="458"/>
        <end position="470"/>
    </location>
</feature>
<feature type="region of interest" description="Disordered" evidence="1">
    <location>
        <begin position="250"/>
        <end position="311"/>
    </location>
</feature>
<sequence>MASSTRMRNSELAKKLKARAQRNDEQTSLLSKGRISSSDAPESNRKSKEFKTSAKSDEENDPYARFPFLAPFMVCQSPDFSSFEKKRDVVPPSTMNYGHSARRDYPLLNQEDESSGTKQQGEQGIKFAIKPASVGNTLVNSNSSPSLSSHSTPKRGHKQLKSPSTENFTSHSSTAESSLVTCAPSSVLVAGSTSATDSSPGNFSDTSSLAVCAPYTAMVAASTSATCPSVSPEPKQSPRSENKNFLRLIYDLDDKKDKNRGRANTSPKRPQAWKLSPFQKGRKSKKSEVESKKKHVLAIPSANRPTQQKQRCAPVDLDEVSVDSYDTEAGYYSDPTDADVRNITSIHTERHTDTSLGTGQVLANRKGLDSDRILSQLGMDVREDDYCIEGEYGMRRYPQHAHHNGHLRAGSGRWNYHQRKPSNGYSSRLVVGGEANAGKDRPQVHGGRRRGSKLGENIKGSMKKIGSIIKLSDDEESEKDRGGRKQQQRHTSDKLGSKVLSMLRGHHKGNPSIPQSIIITPSASEDPEMNMTSDDLELVHRWQRARARTRENQSSPKTNHRIITPNANSHTDRSAHKRNESLLSITNSMVSEKTAHVNNRKEPPSEGPGHWAECSF</sequence>
<protein>
    <submittedName>
        <fullName evidence="2">Uncharacterized protein</fullName>
    </submittedName>
</protein>
<reference evidence="2 3" key="1">
    <citation type="submission" date="2024-10" db="EMBL/GenBank/DDBJ databases">
        <title>Updated reference genomes for cyclostephanoid diatoms.</title>
        <authorList>
            <person name="Roberts W.R."/>
            <person name="Alverson A.J."/>
        </authorList>
    </citation>
    <scope>NUCLEOTIDE SEQUENCE [LARGE SCALE GENOMIC DNA]</scope>
    <source>
        <strain evidence="2 3">AJA010-31</strain>
    </source>
</reference>
<feature type="compositionally biased region" description="Polar residues" evidence="1">
    <location>
        <begin position="161"/>
        <end position="178"/>
    </location>
</feature>
<gene>
    <name evidence="2" type="ORF">ACHAWO_007167</name>
</gene>
<accession>A0ABD3N683</accession>
<evidence type="ECO:0000313" key="2">
    <source>
        <dbReference type="EMBL" id="KAL3770858.1"/>
    </source>
</evidence>
<feature type="region of interest" description="Disordered" evidence="1">
    <location>
        <begin position="81"/>
        <end position="178"/>
    </location>
</feature>
<keyword evidence="3" id="KW-1185">Reference proteome</keyword>
<feature type="region of interest" description="Disordered" evidence="1">
    <location>
        <begin position="546"/>
        <end position="616"/>
    </location>
</feature>
<feature type="compositionally biased region" description="Low complexity" evidence="1">
    <location>
        <begin position="137"/>
        <end position="151"/>
    </location>
</feature>
<name>A0ABD3N683_9STRA</name>
<feature type="region of interest" description="Disordered" evidence="1">
    <location>
        <begin position="1"/>
        <end position="62"/>
    </location>
</feature>
<feature type="compositionally biased region" description="Basic and acidic residues" evidence="1">
    <location>
        <begin position="593"/>
        <end position="604"/>
    </location>
</feature>
<feature type="region of interest" description="Disordered" evidence="1">
    <location>
        <begin position="412"/>
        <end position="496"/>
    </location>
</feature>
<organism evidence="2 3">
    <name type="scientific">Cyclotella atomus</name>
    <dbReference type="NCBI Taxonomy" id="382360"/>
    <lineage>
        <taxon>Eukaryota</taxon>
        <taxon>Sar</taxon>
        <taxon>Stramenopiles</taxon>
        <taxon>Ochrophyta</taxon>
        <taxon>Bacillariophyta</taxon>
        <taxon>Coscinodiscophyceae</taxon>
        <taxon>Thalassiosirophycidae</taxon>
        <taxon>Stephanodiscales</taxon>
        <taxon>Stephanodiscaceae</taxon>
        <taxon>Cyclotella</taxon>
    </lineage>
</organism>
<proteinExistence type="predicted"/>
<dbReference type="AlphaFoldDB" id="A0ABD3N683"/>
<evidence type="ECO:0000256" key="1">
    <source>
        <dbReference type="SAM" id="MobiDB-lite"/>
    </source>
</evidence>
<dbReference type="EMBL" id="JALLPJ020001299">
    <property type="protein sequence ID" value="KAL3770858.1"/>
    <property type="molecule type" value="Genomic_DNA"/>
</dbReference>
<feature type="compositionally biased region" description="Basic and acidic residues" evidence="1">
    <location>
        <begin position="42"/>
        <end position="57"/>
    </location>
</feature>